<evidence type="ECO:0000256" key="9">
    <source>
        <dbReference type="SAM" id="MobiDB-lite"/>
    </source>
</evidence>
<feature type="compositionally biased region" description="Acidic residues" evidence="9">
    <location>
        <begin position="760"/>
        <end position="772"/>
    </location>
</feature>
<name>A0A1B6F4E6_9HEMI</name>
<dbReference type="GO" id="GO:0008289">
    <property type="term" value="F:lipid binding"/>
    <property type="evidence" value="ECO:0007669"/>
    <property type="project" value="UniProtKB-KW"/>
</dbReference>
<dbReference type="PROSITE" id="PS51847">
    <property type="entry name" value="SMP"/>
    <property type="match status" value="1"/>
</dbReference>
<evidence type="ECO:0000256" key="6">
    <source>
        <dbReference type="ARBA" id="ARBA00023055"/>
    </source>
</evidence>
<dbReference type="PANTHER" id="PTHR13466">
    <property type="entry name" value="TEX2 PROTEIN-RELATED"/>
    <property type="match status" value="1"/>
</dbReference>
<keyword evidence="2" id="KW-0813">Transport</keyword>
<feature type="region of interest" description="Disordered" evidence="9">
    <location>
        <begin position="472"/>
        <end position="497"/>
    </location>
</feature>
<comment type="subcellular location">
    <subcellularLocation>
        <location evidence="1">Endoplasmic reticulum membrane</location>
    </subcellularLocation>
</comment>
<organism evidence="11">
    <name type="scientific">Cuerna arida</name>
    <dbReference type="NCBI Taxonomy" id="1464854"/>
    <lineage>
        <taxon>Eukaryota</taxon>
        <taxon>Metazoa</taxon>
        <taxon>Ecdysozoa</taxon>
        <taxon>Arthropoda</taxon>
        <taxon>Hexapoda</taxon>
        <taxon>Insecta</taxon>
        <taxon>Pterygota</taxon>
        <taxon>Neoptera</taxon>
        <taxon>Paraneoptera</taxon>
        <taxon>Hemiptera</taxon>
        <taxon>Auchenorrhyncha</taxon>
        <taxon>Membracoidea</taxon>
        <taxon>Cicadellidae</taxon>
        <taxon>Cicadellinae</taxon>
        <taxon>Proconiini</taxon>
        <taxon>Cuerna</taxon>
    </lineage>
</organism>
<protein>
    <recommendedName>
        <fullName evidence="10">SMP-LTD domain-containing protein</fullName>
    </recommendedName>
</protein>
<evidence type="ECO:0000259" key="10">
    <source>
        <dbReference type="PROSITE" id="PS51847"/>
    </source>
</evidence>
<sequence>MSSSVSNISFRYHPEDEELEDVYDTSSSIIVKSEGTSEESGVTDTPSRVLGRLGIREETDKWKLFREVKGRITKSVEEKIEEIKKTDRLKNQNKQRRPVLGMMEQSSVSDSEEQSESSQPASDKSTRSTAEPLTEERAESDASCSQGSTPERSTTPVPSPEEVVDEDTDSAGHKGKGIRAVLKRKKGETKLEKEGKDVNLDKSTISYSSLCDKDSDSEVVEVAQEVNELLFEGSETELAKELDRLANPTLFRRVESFVYEWHIVVLPLVASLISWLTPLPQYIVGVLVGALGLLMLQKLVELTRMVWGYTTSPIEHFRSMLPLHEVPIFRRSVYESDITDTVLEGWMNEYGKDYRPETYHVSLTETVYVSLDGTKLKLSSPRCKVPKRALWNEPRYKLLFNRERLYDIANCRVEIKPDNLIHRRVWSKKYPICITLTPSSKLGARHREKNQETVDKDTPWVEEEKYNFDTISEDSDDDRTVPSVKVEENSKNSDTFSSTRLSVDKTVSVDSELLTDLALDDKDKEEEEDFVCVTEVRQDSQLYLFARTDREKEIWYRRLAAAARSNVSSEKSKSSPTQKTPQLDYLSFMLTLSQRTIAQLPPIKEQTPKNNSTAQTDLSISMDMMWLNAFLGRLLFDVFQDPEKIVKIQEKIQKKLSAIKLPLFLEKLEVSHLDLGQTVPIVQRAMRPTLNAQGVWVDLDIVYEGGFKMIVDTKVNLNRLRQMQPESPNSESPKSGSPAKNVSLTQQSESQSKRAVYDSSVEDSAETSSEELESTRLQDPHAGPVKQHKYLRILDKVAQSKYFQQVIDYKFIKKFVNENNLQLIVEVKGLLGTLVLNIPPPPSDRLWYGFRTNPKLWLSAQPKVGQRQVHVISRIIEKKLSLEFQRLLVLPNMDDLLIPLMDHRVPS</sequence>
<evidence type="ECO:0000256" key="8">
    <source>
        <dbReference type="ARBA" id="ARBA00023136"/>
    </source>
</evidence>
<keyword evidence="7" id="KW-0446">Lipid-binding</keyword>
<keyword evidence="4" id="KW-0256">Endoplasmic reticulum</keyword>
<reference evidence="11" key="1">
    <citation type="submission" date="2015-11" db="EMBL/GenBank/DDBJ databases">
        <title>De novo transcriptome assembly of four potential Pierce s Disease insect vectors from Arizona vineyards.</title>
        <authorList>
            <person name="Tassone E.E."/>
        </authorList>
    </citation>
    <scope>NUCLEOTIDE SEQUENCE</scope>
</reference>
<evidence type="ECO:0000256" key="7">
    <source>
        <dbReference type="ARBA" id="ARBA00023121"/>
    </source>
</evidence>
<keyword evidence="3" id="KW-0812">Transmembrane</keyword>
<feature type="compositionally biased region" description="Polar residues" evidence="9">
    <location>
        <begin position="142"/>
        <end position="156"/>
    </location>
</feature>
<dbReference type="CDD" id="cd21675">
    <property type="entry name" value="SMP_TEX2"/>
    <property type="match status" value="1"/>
</dbReference>
<dbReference type="InterPro" id="IPR031468">
    <property type="entry name" value="SMP_LBD"/>
</dbReference>
<keyword evidence="6" id="KW-0445">Lipid transport</keyword>
<feature type="domain" description="SMP-LTD" evidence="10">
    <location>
        <begin position="618"/>
        <end position="899"/>
    </location>
</feature>
<evidence type="ECO:0000256" key="4">
    <source>
        <dbReference type="ARBA" id="ARBA00022824"/>
    </source>
</evidence>
<accession>A0A1B6F4E6</accession>
<dbReference type="AlphaFoldDB" id="A0A1B6F4E6"/>
<feature type="compositionally biased region" description="Basic and acidic residues" evidence="9">
    <location>
        <begin position="80"/>
        <end position="90"/>
    </location>
</feature>
<feature type="compositionally biased region" description="Polar residues" evidence="9">
    <location>
        <begin position="120"/>
        <end position="131"/>
    </location>
</feature>
<dbReference type="PANTHER" id="PTHR13466:SF0">
    <property type="entry name" value="SMP-LTD DOMAIN-CONTAINING PROTEIN"/>
    <property type="match status" value="1"/>
</dbReference>
<evidence type="ECO:0000256" key="5">
    <source>
        <dbReference type="ARBA" id="ARBA00022989"/>
    </source>
</evidence>
<evidence type="ECO:0000313" key="11">
    <source>
        <dbReference type="EMBL" id="JAS44743.1"/>
    </source>
</evidence>
<gene>
    <name evidence="11" type="ORF">g.16980</name>
</gene>
<feature type="region of interest" description="Disordered" evidence="9">
    <location>
        <begin position="19"/>
        <end position="48"/>
    </location>
</feature>
<feature type="region of interest" description="Disordered" evidence="9">
    <location>
        <begin position="80"/>
        <end position="181"/>
    </location>
</feature>
<feature type="compositionally biased region" description="Polar residues" evidence="9">
    <location>
        <begin position="724"/>
        <end position="750"/>
    </location>
</feature>
<dbReference type="GO" id="GO:0006869">
    <property type="term" value="P:lipid transport"/>
    <property type="evidence" value="ECO:0007669"/>
    <property type="project" value="UniProtKB-KW"/>
</dbReference>
<dbReference type="EMBL" id="GECZ01025026">
    <property type="protein sequence ID" value="JAS44743.1"/>
    <property type="molecule type" value="Transcribed_RNA"/>
</dbReference>
<feature type="region of interest" description="Disordered" evidence="9">
    <location>
        <begin position="724"/>
        <end position="783"/>
    </location>
</feature>
<dbReference type="GO" id="GO:0005789">
    <property type="term" value="C:endoplasmic reticulum membrane"/>
    <property type="evidence" value="ECO:0007669"/>
    <property type="project" value="UniProtKB-SubCell"/>
</dbReference>
<keyword evidence="5" id="KW-1133">Transmembrane helix</keyword>
<proteinExistence type="predicted"/>
<evidence type="ECO:0000256" key="2">
    <source>
        <dbReference type="ARBA" id="ARBA00022448"/>
    </source>
</evidence>
<keyword evidence="8" id="KW-0472">Membrane</keyword>
<evidence type="ECO:0000256" key="1">
    <source>
        <dbReference type="ARBA" id="ARBA00004586"/>
    </source>
</evidence>
<evidence type="ECO:0000256" key="3">
    <source>
        <dbReference type="ARBA" id="ARBA00022692"/>
    </source>
</evidence>